<dbReference type="SUPFAM" id="SSF51445">
    <property type="entry name" value="(Trans)glycosidases"/>
    <property type="match status" value="1"/>
</dbReference>
<dbReference type="PANTHER" id="PTHR34154">
    <property type="entry name" value="ALKALI-SENSITIVE LINKAGE PROTEIN 1"/>
    <property type="match status" value="1"/>
</dbReference>
<feature type="chain" id="PRO_5005839394" description="Asl1-like glycosyl hydrolase catalytic domain-containing protein" evidence="1">
    <location>
        <begin position="18"/>
        <end position="201"/>
    </location>
</feature>
<dbReference type="InterPro" id="IPR024655">
    <property type="entry name" value="Asl1_glyco_hydro_catalytic"/>
</dbReference>
<feature type="signal peptide" evidence="1">
    <location>
        <begin position="1"/>
        <end position="17"/>
    </location>
</feature>
<keyword evidence="1" id="KW-0732">Signal</keyword>
<dbReference type="AlphaFoldDB" id="A0A0M9VX80"/>
<protein>
    <recommendedName>
        <fullName evidence="2">Asl1-like glycosyl hydrolase catalytic domain-containing protein</fullName>
    </recommendedName>
</protein>
<dbReference type="OrthoDB" id="43654at2759"/>
<evidence type="ECO:0000313" key="3">
    <source>
        <dbReference type="EMBL" id="KOS22873.1"/>
    </source>
</evidence>
<proteinExistence type="predicted"/>
<dbReference type="Proteomes" id="UP000053831">
    <property type="component" value="Unassembled WGS sequence"/>
</dbReference>
<dbReference type="STRING" id="150374.A0A0M9VX80"/>
<name>A0A0M9VX80_ESCWE</name>
<organism evidence="3 4">
    <name type="scientific">Escovopsis weberi</name>
    <dbReference type="NCBI Taxonomy" id="150374"/>
    <lineage>
        <taxon>Eukaryota</taxon>
        <taxon>Fungi</taxon>
        <taxon>Dikarya</taxon>
        <taxon>Ascomycota</taxon>
        <taxon>Pezizomycotina</taxon>
        <taxon>Sordariomycetes</taxon>
        <taxon>Hypocreomycetidae</taxon>
        <taxon>Hypocreales</taxon>
        <taxon>Hypocreaceae</taxon>
        <taxon>Escovopsis</taxon>
    </lineage>
</organism>
<dbReference type="InterPro" id="IPR053183">
    <property type="entry name" value="ASL1"/>
</dbReference>
<feature type="domain" description="Asl1-like glycosyl hydrolase catalytic" evidence="2">
    <location>
        <begin position="27"/>
        <end position="198"/>
    </location>
</feature>
<evidence type="ECO:0000313" key="4">
    <source>
        <dbReference type="Proteomes" id="UP000053831"/>
    </source>
</evidence>
<evidence type="ECO:0000259" key="2">
    <source>
        <dbReference type="Pfam" id="PF11790"/>
    </source>
</evidence>
<reference evidence="3 4" key="1">
    <citation type="submission" date="2015-07" db="EMBL/GenBank/DDBJ databases">
        <title>The genome of the fungus Escovopsis weberi, a specialized disease agent of ant agriculture.</title>
        <authorList>
            <person name="de Man T.J."/>
            <person name="Stajich J.E."/>
            <person name="Kubicek C.P."/>
            <person name="Chenthamara K."/>
            <person name="Atanasova L."/>
            <person name="Druzhinina I.S."/>
            <person name="Birnbaum S."/>
            <person name="Barribeau S.M."/>
            <person name="Teiling C."/>
            <person name="Suen G."/>
            <person name="Currie C."/>
            <person name="Gerardo N.M."/>
        </authorList>
    </citation>
    <scope>NUCLEOTIDE SEQUENCE [LARGE SCALE GENOMIC DNA]</scope>
</reference>
<keyword evidence="4" id="KW-1185">Reference proteome</keyword>
<dbReference type="GO" id="GO:0009277">
    <property type="term" value="C:fungal-type cell wall"/>
    <property type="evidence" value="ECO:0007669"/>
    <property type="project" value="TreeGrafter"/>
</dbReference>
<dbReference type="PANTHER" id="PTHR34154:SF3">
    <property type="entry name" value="ALKALI-SENSITIVE LINKAGE PROTEIN 1"/>
    <property type="match status" value="1"/>
</dbReference>
<dbReference type="GO" id="GO:0071966">
    <property type="term" value="P:fungal-type cell wall polysaccharide metabolic process"/>
    <property type="evidence" value="ECO:0007669"/>
    <property type="project" value="TreeGrafter"/>
</dbReference>
<dbReference type="Pfam" id="PF11790">
    <property type="entry name" value="Glyco_hydro_cc"/>
    <property type="match status" value="1"/>
</dbReference>
<accession>A0A0M9VX80</accession>
<dbReference type="EMBL" id="LGSR01000002">
    <property type="protein sequence ID" value="KOS22873.1"/>
    <property type="molecule type" value="Genomic_DNA"/>
</dbReference>
<gene>
    <name evidence="3" type="ORF">ESCO_003348</name>
</gene>
<sequence length="201" mass="22236">MLLLLNATLLLTILAAALPSAKRGLVFIPNPNWPQDSSIWIQPGSDLTWYYNYRSLPAEEYSHLPQSDFEFVPMMWGAGPNPSTDSSFANSVVKLIHKGINITHVLTFNEPDAPASWGGSNISPENATHAWAANILSLQKYGIKAGLPAVSGTPGGLAWLLQFVGNCTLVLGRRFTYDFLPVHWYDNFDGLRRYVSEVMVK</sequence>
<comment type="caution">
    <text evidence="3">The sequence shown here is derived from an EMBL/GenBank/DDBJ whole genome shotgun (WGS) entry which is preliminary data.</text>
</comment>
<dbReference type="InterPro" id="IPR017853">
    <property type="entry name" value="GH"/>
</dbReference>
<evidence type="ECO:0000256" key="1">
    <source>
        <dbReference type="SAM" id="SignalP"/>
    </source>
</evidence>